<proteinExistence type="predicted"/>
<evidence type="ECO:0000313" key="1">
    <source>
        <dbReference type="EMBL" id="CAB5504297.1"/>
    </source>
</evidence>
<reference evidence="1" key="1">
    <citation type="submission" date="2020-05" db="EMBL/GenBank/DDBJ databases">
        <authorList>
            <person name="Petersen J."/>
            <person name="Sayavedra L."/>
        </authorList>
    </citation>
    <scope>NUCLEOTIDE SEQUENCE</scope>
    <source>
        <strain evidence="1">B azoricus SOX Menez Gwen</strain>
    </source>
</reference>
<accession>A0ACA8ZRM6</accession>
<dbReference type="EMBL" id="CAESAP020000252">
    <property type="protein sequence ID" value="CAB5504297.1"/>
    <property type="molecule type" value="Genomic_DNA"/>
</dbReference>
<dbReference type="Proteomes" id="UP000635628">
    <property type="component" value="Unassembled WGS sequence"/>
</dbReference>
<comment type="caution">
    <text evidence="1">The sequence shown here is derived from an EMBL/GenBank/DDBJ whole genome shotgun (WGS) entry which is preliminary data.</text>
</comment>
<name>A0ACA8ZRM6_9GAMM</name>
<protein>
    <submittedName>
        <fullName evidence="1">Uncharacterized protein</fullName>
    </submittedName>
</protein>
<sequence length="128" mass="14850">MQKYTQLTYEQRYHIYLLNSRPLKTHPNQTKTTHFSNHLNQQNCFLSSTTKNLRYFTKNKPSFCQNKKIVAITSHFLKFQAQAAIKTLISSPTCPLSRFLESLKSDLRCPIIGSIAARLLHSLRFLSC</sequence>
<gene>
    <name evidence="1" type="ORF">AZO1586R_1735</name>
</gene>
<organism evidence="1 2">
    <name type="scientific">Bathymodiolus azoricus thioautotrophic gill symbiont</name>
    <dbReference type="NCBI Taxonomy" id="235205"/>
    <lineage>
        <taxon>Bacteria</taxon>
        <taxon>Pseudomonadati</taxon>
        <taxon>Pseudomonadota</taxon>
        <taxon>Gammaproteobacteria</taxon>
        <taxon>sulfur-oxidizing symbionts</taxon>
    </lineage>
</organism>
<evidence type="ECO:0000313" key="2">
    <source>
        <dbReference type="Proteomes" id="UP000635628"/>
    </source>
</evidence>
<keyword evidence="2" id="KW-1185">Reference proteome</keyword>